<dbReference type="AlphaFoldDB" id="A0A1X4XUU0"/>
<reference evidence="1 2" key="1">
    <citation type="journal article" date="2017" name="Front. Microbiol.">
        <title>Genome Sequence of Desulfurella amilsii Strain TR1 and Comparative Genomics of Desulfurellaceae Family.</title>
        <authorList>
            <person name="Florentino A.P."/>
            <person name="Stams A.J."/>
            <person name="Sanchez-Andrea I."/>
        </authorList>
    </citation>
    <scope>NUCLEOTIDE SEQUENCE [LARGE SCALE GENOMIC DNA]</scope>
    <source>
        <strain evidence="1 2">TR1</strain>
    </source>
</reference>
<proteinExistence type="predicted"/>
<dbReference type="Proteomes" id="UP000194141">
    <property type="component" value="Unassembled WGS sequence"/>
</dbReference>
<evidence type="ECO:0000313" key="1">
    <source>
        <dbReference type="EMBL" id="OSS41292.1"/>
    </source>
</evidence>
<dbReference type="EMBL" id="MDSU01000018">
    <property type="protein sequence ID" value="OSS41292.1"/>
    <property type="molecule type" value="Genomic_DNA"/>
</dbReference>
<protein>
    <submittedName>
        <fullName evidence="1">Uncharacterized protein</fullName>
    </submittedName>
</protein>
<gene>
    <name evidence="1" type="ORF">DESAMIL20_845</name>
</gene>
<keyword evidence="2" id="KW-1185">Reference proteome</keyword>
<name>A0A1X4XUU0_9BACT</name>
<organism evidence="1 2">
    <name type="scientific">Desulfurella amilsii</name>
    <dbReference type="NCBI Taxonomy" id="1562698"/>
    <lineage>
        <taxon>Bacteria</taxon>
        <taxon>Pseudomonadati</taxon>
        <taxon>Campylobacterota</taxon>
        <taxon>Desulfurellia</taxon>
        <taxon>Desulfurellales</taxon>
        <taxon>Desulfurellaceae</taxon>
        <taxon>Desulfurella</taxon>
    </lineage>
</organism>
<accession>A0A1X4XUU0</accession>
<evidence type="ECO:0000313" key="2">
    <source>
        <dbReference type="Proteomes" id="UP000194141"/>
    </source>
</evidence>
<comment type="caution">
    <text evidence="1">The sequence shown here is derived from an EMBL/GenBank/DDBJ whole genome shotgun (WGS) entry which is preliminary data.</text>
</comment>
<sequence>MRINVPQRNLEKFKEVLLYILPNFHPFFIHYNLNVLKLPAVL</sequence>